<dbReference type="PROSITE" id="PS52050">
    <property type="entry name" value="WYL"/>
    <property type="match status" value="1"/>
</dbReference>
<dbReference type="AlphaFoldDB" id="A0A2A7TXW4"/>
<evidence type="ECO:0000313" key="4">
    <source>
        <dbReference type="Proteomes" id="UP000219788"/>
    </source>
</evidence>
<dbReference type="InterPro" id="IPR059019">
    <property type="entry name" value="WHD_CapW"/>
</dbReference>
<evidence type="ECO:0000313" key="3">
    <source>
        <dbReference type="EMBL" id="PEH70887.1"/>
    </source>
</evidence>
<evidence type="ECO:0000259" key="1">
    <source>
        <dbReference type="Pfam" id="PF13280"/>
    </source>
</evidence>
<sequence length="308" mass="35818">MMELNNVSFELLADTYSLPQAERLAYIDLCMRYLGSISRAEIMNEFKVAQAAASKDLALYRELKPSNSYIDTSTKKTILTPESYTPLVSFNVHTALNLIQFGFSRSELMRKSPMLPVEEVDPLYQPERLKEEQVSTVTRAIKNKCAVLCTYGSKSGDHRFRTLFPHALFMDRKNWYFRAYDRNTEEPERSAFKNFKLSRIFNISQDLNVLPSLIEQTDREWDEKITFIITFKKHITPDVIDEISREFSINGHVHSITCRAALACFVKTNWKIDLLNDDNNHWLYFDVLNGDTLQEIKCLAPLFNQKLK</sequence>
<protein>
    <submittedName>
        <fullName evidence="3">Transcriptional regulator</fullName>
    </submittedName>
</protein>
<dbReference type="InterPro" id="IPR016634">
    <property type="entry name" value="CapW-like"/>
</dbReference>
<evidence type="ECO:0000259" key="2">
    <source>
        <dbReference type="Pfam" id="PF26109"/>
    </source>
</evidence>
<dbReference type="PIRSF" id="PIRSF015558">
    <property type="entry name" value="Txn_reg_DeoR_prd"/>
    <property type="match status" value="1"/>
</dbReference>
<organism evidence="3 4">
    <name type="scientific">Edwardsiella tarda</name>
    <dbReference type="NCBI Taxonomy" id="636"/>
    <lineage>
        <taxon>Bacteria</taxon>
        <taxon>Pseudomonadati</taxon>
        <taxon>Pseudomonadota</taxon>
        <taxon>Gammaproteobacteria</taxon>
        <taxon>Enterobacterales</taxon>
        <taxon>Hafniaceae</taxon>
        <taxon>Edwardsiella</taxon>
    </lineage>
</organism>
<dbReference type="InterPro" id="IPR026881">
    <property type="entry name" value="WYL_dom"/>
</dbReference>
<feature type="domain" description="DNA-binding transcriptional repressor CapW winged helix-turn-helix" evidence="2">
    <location>
        <begin position="21"/>
        <end position="98"/>
    </location>
</feature>
<feature type="domain" description="WYL" evidence="1">
    <location>
        <begin position="134"/>
        <end position="203"/>
    </location>
</feature>
<accession>A0A2A7TXW4</accession>
<reference evidence="4" key="1">
    <citation type="submission" date="2017-09" db="EMBL/GenBank/DDBJ databases">
        <title>FDA dAtabase for Regulatory Grade micrObial Sequences (FDA-ARGOS): Supporting development and validation of Infectious Disease Dx tests.</title>
        <authorList>
            <person name="Goldberg B."/>
            <person name="Campos J."/>
            <person name="Tallon L."/>
            <person name="Sadzewicz L."/>
            <person name="Ott S."/>
            <person name="Zhao X."/>
            <person name="Nagaraj S."/>
            <person name="Vavikolanu K."/>
            <person name="Aluvathingal J."/>
            <person name="Nadendla S."/>
            <person name="Geyer C."/>
            <person name="Sichtig H."/>
        </authorList>
    </citation>
    <scope>NUCLEOTIDE SEQUENCE [LARGE SCALE GENOMIC DNA]</scope>
    <source>
        <strain evidence="4">FDAARGOS_370</strain>
    </source>
</reference>
<comment type="caution">
    <text evidence="3">The sequence shown here is derived from an EMBL/GenBank/DDBJ whole genome shotgun (WGS) entry which is preliminary data.</text>
</comment>
<gene>
    <name evidence="3" type="ORF">CRM76_19630</name>
</gene>
<dbReference type="EMBL" id="PDDV01000015">
    <property type="protein sequence ID" value="PEH70887.1"/>
    <property type="molecule type" value="Genomic_DNA"/>
</dbReference>
<proteinExistence type="predicted"/>
<dbReference type="Pfam" id="PF13280">
    <property type="entry name" value="WYL"/>
    <property type="match status" value="1"/>
</dbReference>
<dbReference type="Proteomes" id="UP000219788">
    <property type="component" value="Unassembled WGS sequence"/>
</dbReference>
<dbReference type="RefSeq" id="WP_098143582.1">
    <property type="nucleotide sequence ID" value="NZ_PDDV01000015.1"/>
</dbReference>
<name>A0A2A7TXW4_EDWTA</name>
<dbReference type="Pfam" id="PF26109">
    <property type="entry name" value="WHD_BrxR"/>
    <property type="match status" value="1"/>
</dbReference>
<dbReference type="OrthoDB" id="6620579at2"/>